<sequence length="94" mass="10431">MDEALPVQGTRGFHCYIPLKSFQVSASPLSGLDSEFSAFDVLPNKNEFQDECDRVGSDRPSLFNSKAITPESDSEDSDDANPPKKKPKKDFFKS</sequence>
<name>A0ABQ9ZX64_9CRUS</name>
<gene>
    <name evidence="2" type="ORF">OUZ56_032708</name>
</gene>
<evidence type="ECO:0000256" key="1">
    <source>
        <dbReference type="SAM" id="MobiDB-lite"/>
    </source>
</evidence>
<reference evidence="2 3" key="1">
    <citation type="journal article" date="2023" name="Nucleic Acids Res.">
        <title>The hologenome of Daphnia magna reveals possible DNA methylation and microbiome-mediated evolution of the host genome.</title>
        <authorList>
            <person name="Chaturvedi A."/>
            <person name="Li X."/>
            <person name="Dhandapani V."/>
            <person name="Marshall H."/>
            <person name="Kissane S."/>
            <person name="Cuenca-Cambronero M."/>
            <person name="Asole G."/>
            <person name="Calvet F."/>
            <person name="Ruiz-Romero M."/>
            <person name="Marangio P."/>
            <person name="Guigo R."/>
            <person name="Rago D."/>
            <person name="Mirbahai L."/>
            <person name="Eastwood N."/>
            <person name="Colbourne J.K."/>
            <person name="Zhou J."/>
            <person name="Mallon E."/>
            <person name="Orsini L."/>
        </authorList>
    </citation>
    <scope>NUCLEOTIDE SEQUENCE [LARGE SCALE GENOMIC DNA]</scope>
    <source>
        <strain evidence="2">LRV0_1</strain>
    </source>
</reference>
<accession>A0ABQ9ZX64</accession>
<evidence type="ECO:0000313" key="3">
    <source>
        <dbReference type="Proteomes" id="UP001234178"/>
    </source>
</evidence>
<keyword evidence="3" id="KW-1185">Reference proteome</keyword>
<dbReference type="EMBL" id="JAOYFB010000006">
    <property type="protein sequence ID" value="KAK4017396.1"/>
    <property type="molecule type" value="Genomic_DNA"/>
</dbReference>
<organism evidence="2 3">
    <name type="scientific">Daphnia magna</name>
    <dbReference type="NCBI Taxonomy" id="35525"/>
    <lineage>
        <taxon>Eukaryota</taxon>
        <taxon>Metazoa</taxon>
        <taxon>Ecdysozoa</taxon>
        <taxon>Arthropoda</taxon>
        <taxon>Crustacea</taxon>
        <taxon>Branchiopoda</taxon>
        <taxon>Diplostraca</taxon>
        <taxon>Cladocera</taxon>
        <taxon>Anomopoda</taxon>
        <taxon>Daphniidae</taxon>
        <taxon>Daphnia</taxon>
    </lineage>
</organism>
<proteinExistence type="predicted"/>
<protein>
    <submittedName>
        <fullName evidence="2">Uncharacterized protein</fullName>
    </submittedName>
</protein>
<dbReference type="Proteomes" id="UP001234178">
    <property type="component" value="Unassembled WGS sequence"/>
</dbReference>
<comment type="caution">
    <text evidence="2">The sequence shown here is derived from an EMBL/GenBank/DDBJ whole genome shotgun (WGS) entry which is preliminary data.</text>
</comment>
<feature type="region of interest" description="Disordered" evidence="1">
    <location>
        <begin position="50"/>
        <end position="94"/>
    </location>
</feature>
<evidence type="ECO:0000313" key="2">
    <source>
        <dbReference type="EMBL" id="KAK4017396.1"/>
    </source>
</evidence>